<feature type="chain" id="PRO_5037010604" evidence="1">
    <location>
        <begin position="28"/>
        <end position="127"/>
    </location>
</feature>
<feature type="signal peptide" evidence="1">
    <location>
        <begin position="1"/>
        <end position="27"/>
    </location>
</feature>
<protein>
    <submittedName>
        <fullName evidence="2">Uncharacterized protein</fullName>
    </submittedName>
</protein>
<name>A0A916URZ9_9BURK</name>
<dbReference type="Proteomes" id="UP000637423">
    <property type="component" value="Unassembled WGS sequence"/>
</dbReference>
<reference evidence="2" key="1">
    <citation type="journal article" date="2014" name="Int. J. Syst. Evol. Microbiol.">
        <title>Complete genome sequence of Corynebacterium casei LMG S-19264T (=DSM 44701T), isolated from a smear-ripened cheese.</title>
        <authorList>
            <consortium name="US DOE Joint Genome Institute (JGI-PGF)"/>
            <person name="Walter F."/>
            <person name="Albersmeier A."/>
            <person name="Kalinowski J."/>
            <person name="Ruckert C."/>
        </authorList>
    </citation>
    <scope>NUCLEOTIDE SEQUENCE</scope>
    <source>
        <strain evidence="2">CGMCC 1.10998</strain>
    </source>
</reference>
<organism evidence="2 3">
    <name type="scientific">Undibacterium terreum</name>
    <dbReference type="NCBI Taxonomy" id="1224302"/>
    <lineage>
        <taxon>Bacteria</taxon>
        <taxon>Pseudomonadati</taxon>
        <taxon>Pseudomonadota</taxon>
        <taxon>Betaproteobacteria</taxon>
        <taxon>Burkholderiales</taxon>
        <taxon>Oxalobacteraceae</taxon>
        <taxon>Undibacterium</taxon>
    </lineage>
</organism>
<accession>A0A916URZ9</accession>
<evidence type="ECO:0000256" key="1">
    <source>
        <dbReference type="SAM" id="SignalP"/>
    </source>
</evidence>
<keyword evidence="1" id="KW-0732">Signal</keyword>
<comment type="caution">
    <text evidence="2">The sequence shown here is derived from an EMBL/GenBank/DDBJ whole genome shotgun (WGS) entry which is preliminary data.</text>
</comment>
<evidence type="ECO:0000313" key="2">
    <source>
        <dbReference type="EMBL" id="GGC84062.1"/>
    </source>
</evidence>
<proteinExistence type="predicted"/>
<evidence type="ECO:0000313" key="3">
    <source>
        <dbReference type="Proteomes" id="UP000637423"/>
    </source>
</evidence>
<reference evidence="2" key="2">
    <citation type="submission" date="2020-09" db="EMBL/GenBank/DDBJ databases">
        <authorList>
            <person name="Sun Q."/>
            <person name="Zhou Y."/>
        </authorList>
    </citation>
    <scope>NUCLEOTIDE SEQUENCE</scope>
    <source>
        <strain evidence="2">CGMCC 1.10998</strain>
    </source>
</reference>
<keyword evidence="3" id="KW-1185">Reference proteome</keyword>
<dbReference type="EMBL" id="BMED01000003">
    <property type="protein sequence ID" value="GGC84062.1"/>
    <property type="molecule type" value="Genomic_DNA"/>
</dbReference>
<gene>
    <name evidence="2" type="ORF">GCM10011396_34290</name>
</gene>
<dbReference type="RefSeq" id="WP_188567306.1">
    <property type="nucleotide sequence ID" value="NZ_BMED01000003.1"/>
</dbReference>
<dbReference type="AlphaFoldDB" id="A0A916URZ9"/>
<sequence length="127" mass="13872">MSKMQLFRRFILILAMGSSLLSMQAEARTFPANVKRGILKSAAAPQIVINDKLMATTPATRIYNDANLIVMPAYLGSASKVVNYTLNTVGQVDKIWILTDAEASVAVPKTDTDTATVVRPVQKIKVY</sequence>